<reference evidence="6 8" key="2">
    <citation type="journal article" date="2013" name="Nature">
        <title>Insights into bilaterian evolution from three spiralian genomes.</title>
        <authorList>
            <person name="Simakov O."/>
            <person name="Marletaz F."/>
            <person name="Cho S.J."/>
            <person name="Edsinger-Gonzales E."/>
            <person name="Havlak P."/>
            <person name="Hellsten U."/>
            <person name="Kuo D.H."/>
            <person name="Larsson T."/>
            <person name="Lv J."/>
            <person name="Arendt D."/>
            <person name="Savage R."/>
            <person name="Osoegawa K."/>
            <person name="de Jong P."/>
            <person name="Grimwood J."/>
            <person name="Chapman J.A."/>
            <person name="Shapiro H."/>
            <person name="Aerts A."/>
            <person name="Otillar R.P."/>
            <person name="Terry A.Y."/>
            <person name="Boore J.L."/>
            <person name="Grigoriev I.V."/>
            <person name="Lindberg D.R."/>
            <person name="Seaver E.C."/>
            <person name="Weisblat D.A."/>
            <person name="Putnam N.H."/>
            <person name="Rokhsar D.S."/>
        </authorList>
    </citation>
    <scope>NUCLEOTIDE SEQUENCE</scope>
</reference>
<dbReference type="OrthoDB" id="8062037at2759"/>
<dbReference type="SUPFAM" id="SSF57850">
    <property type="entry name" value="RING/U-box"/>
    <property type="match status" value="1"/>
</dbReference>
<sequence>SECVICKEQLMESSCVKEFPCYHVFHDDCINSWLDVKPFCPICRDFIAVDPIDHRRYSREEQEDGTTQ</sequence>
<keyword evidence="2 4" id="KW-0863">Zinc-finger</keyword>
<evidence type="ECO:0000256" key="3">
    <source>
        <dbReference type="ARBA" id="ARBA00022833"/>
    </source>
</evidence>
<protein>
    <recommendedName>
        <fullName evidence="5">RING-type domain-containing protein</fullName>
    </recommendedName>
</protein>
<dbReference type="PROSITE" id="PS50089">
    <property type="entry name" value="ZF_RING_2"/>
    <property type="match status" value="1"/>
</dbReference>
<gene>
    <name evidence="7" type="primary">20196004</name>
    <name evidence="6" type="ORF">HELRODRAFT_127558</name>
</gene>
<dbReference type="KEGG" id="hro:HELRODRAFT_127558"/>
<dbReference type="InParanoid" id="T1EHF4"/>
<evidence type="ECO:0000313" key="7">
    <source>
        <dbReference type="EnsemblMetazoa" id="HelroP127558"/>
    </source>
</evidence>
<dbReference type="PANTHER" id="PTHR45969">
    <property type="entry name" value="RING ZINC FINGER PROTEIN-RELATED"/>
    <property type="match status" value="1"/>
</dbReference>
<accession>T1EHF4</accession>
<keyword evidence="8" id="KW-1185">Reference proteome</keyword>
<keyword evidence="3" id="KW-0862">Zinc</keyword>
<evidence type="ECO:0000256" key="4">
    <source>
        <dbReference type="PROSITE-ProRule" id="PRU00175"/>
    </source>
</evidence>
<dbReference type="Pfam" id="PF13639">
    <property type="entry name" value="zf-RING_2"/>
    <property type="match status" value="1"/>
</dbReference>
<evidence type="ECO:0000313" key="6">
    <source>
        <dbReference type="EMBL" id="ESN96972.1"/>
    </source>
</evidence>
<dbReference type="RefSeq" id="XP_009025091.1">
    <property type="nucleotide sequence ID" value="XM_009026843.1"/>
</dbReference>
<dbReference type="HOGENOM" id="CLU_2801307_0_0_1"/>
<dbReference type="CTD" id="20196004"/>
<evidence type="ECO:0000256" key="1">
    <source>
        <dbReference type="ARBA" id="ARBA00022723"/>
    </source>
</evidence>
<proteinExistence type="predicted"/>
<dbReference type="Proteomes" id="UP000015101">
    <property type="component" value="Unassembled WGS sequence"/>
</dbReference>
<dbReference type="AlphaFoldDB" id="T1EHF4"/>
<dbReference type="InterPro" id="IPR013083">
    <property type="entry name" value="Znf_RING/FYVE/PHD"/>
</dbReference>
<dbReference type="EnsemblMetazoa" id="HelroT127558">
    <property type="protein sequence ID" value="HelroP127558"/>
    <property type="gene ID" value="HelroG127558"/>
</dbReference>
<keyword evidence="1" id="KW-0479">Metal-binding</keyword>
<reference evidence="8" key="1">
    <citation type="submission" date="2012-12" db="EMBL/GenBank/DDBJ databases">
        <authorList>
            <person name="Hellsten U."/>
            <person name="Grimwood J."/>
            <person name="Chapman J.A."/>
            <person name="Shapiro H."/>
            <person name="Aerts A."/>
            <person name="Otillar R.P."/>
            <person name="Terry A.Y."/>
            <person name="Boore J.L."/>
            <person name="Simakov O."/>
            <person name="Marletaz F."/>
            <person name="Cho S.-J."/>
            <person name="Edsinger-Gonzales E."/>
            <person name="Havlak P."/>
            <person name="Kuo D.-H."/>
            <person name="Larsson T."/>
            <person name="Lv J."/>
            <person name="Arendt D."/>
            <person name="Savage R."/>
            <person name="Osoegawa K."/>
            <person name="de Jong P."/>
            <person name="Lindberg D.R."/>
            <person name="Seaver E.C."/>
            <person name="Weisblat D.A."/>
            <person name="Putnam N.H."/>
            <person name="Grigoriev I.V."/>
            <person name="Rokhsar D.S."/>
        </authorList>
    </citation>
    <scope>NUCLEOTIDE SEQUENCE</scope>
</reference>
<name>T1EHF4_HELRO</name>
<dbReference type="EMBL" id="AMQM01006551">
    <property type="status" value="NOT_ANNOTATED_CDS"/>
    <property type="molecule type" value="Genomic_DNA"/>
</dbReference>
<evidence type="ECO:0000259" key="5">
    <source>
        <dbReference type="PROSITE" id="PS50089"/>
    </source>
</evidence>
<reference evidence="7" key="3">
    <citation type="submission" date="2015-06" db="UniProtKB">
        <authorList>
            <consortium name="EnsemblMetazoa"/>
        </authorList>
    </citation>
    <scope>IDENTIFICATION</scope>
</reference>
<dbReference type="GeneID" id="20196004"/>
<evidence type="ECO:0000256" key="2">
    <source>
        <dbReference type="ARBA" id="ARBA00022771"/>
    </source>
</evidence>
<dbReference type="STRING" id="6412.T1EHF4"/>
<organism evidence="7 8">
    <name type="scientific">Helobdella robusta</name>
    <name type="common">Californian leech</name>
    <dbReference type="NCBI Taxonomy" id="6412"/>
    <lineage>
        <taxon>Eukaryota</taxon>
        <taxon>Metazoa</taxon>
        <taxon>Spiralia</taxon>
        <taxon>Lophotrochozoa</taxon>
        <taxon>Annelida</taxon>
        <taxon>Clitellata</taxon>
        <taxon>Hirudinea</taxon>
        <taxon>Rhynchobdellida</taxon>
        <taxon>Glossiphoniidae</taxon>
        <taxon>Helobdella</taxon>
    </lineage>
</organism>
<dbReference type="EMBL" id="KB097487">
    <property type="protein sequence ID" value="ESN96972.1"/>
    <property type="molecule type" value="Genomic_DNA"/>
</dbReference>
<dbReference type="eggNOG" id="KOG0800">
    <property type="taxonomic scope" value="Eukaryota"/>
</dbReference>
<dbReference type="Gene3D" id="3.30.40.10">
    <property type="entry name" value="Zinc/RING finger domain, C3HC4 (zinc finger)"/>
    <property type="match status" value="1"/>
</dbReference>
<evidence type="ECO:0000313" key="8">
    <source>
        <dbReference type="Proteomes" id="UP000015101"/>
    </source>
</evidence>
<dbReference type="InterPro" id="IPR001841">
    <property type="entry name" value="Znf_RING"/>
</dbReference>
<dbReference type="SMART" id="SM00184">
    <property type="entry name" value="RING"/>
    <property type="match status" value="1"/>
</dbReference>
<feature type="domain" description="RING-type" evidence="5">
    <location>
        <begin position="3"/>
        <end position="44"/>
    </location>
</feature>
<dbReference type="GO" id="GO:0008270">
    <property type="term" value="F:zinc ion binding"/>
    <property type="evidence" value="ECO:0007669"/>
    <property type="project" value="UniProtKB-KW"/>
</dbReference>